<sequence>MSVERLLHRLSTVDVAALPKQDGVVVQPIGAIEQHGPHLPVMTDAFVAERIAAGAVGRLPDEAPVWVLPTLHYGKSSEHLGRAGTVSLSTRTLLSVCEDVGRSVAASGFRRLVFVNGHGGNPSTLDTVARDIRVETGLMVFPVTTGRLGVPDDLDVPDAEFSIHGGHVETSLMLALDPGTVRMDRAAEGGRAVVDLYRDKRHLTLEGVVPSAWVTDDLSANGVVGDPVKATEEFGHRIREAYETRLAEALLEIVGFEFPGAGR</sequence>
<evidence type="ECO:0000256" key="2">
    <source>
        <dbReference type="ARBA" id="ARBA00022723"/>
    </source>
</evidence>
<dbReference type="OrthoDB" id="9801445at2"/>
<evidence type="ECO:0000256" key="5">
    <source>
        <dbReference type="ARBA" id="ARBA00024029"/>
    </source>
</evidence>
<evidence type="ECO:0000313" key="6">
    <source>
        <dbReference type="EMBL" id="PRY11098.1"/>
    </source>
</evidence>
<dbReference type="RefSeq" id="WP_106214673.1">
    <property type="nucleotide sequence ID" value="NZ_PVZF01000014.1"/>
</dbReference>
<evidence type="ECO:0000313" key="7">
    <source>
        <dbReference type="Proteomes" id="UP000238083"/>
    </source>
</evidence>
<evidence type="ECO:0000256" key="4">
    <source>
        <dbReference type="ARBA" id="ARBA00022833"/>
    </source>
</evidence>
<dbReference type="SUPFAM" id="SSF102215">
    <property type="entry name" value="Creatininase"/>
    <property type="match status" value="1"/>
</dbReference>
<dbReference type="PANTHER" id="PTHR35005:SF1">
    <property type="entry name" value="2-AMINO-5-FORMYLAMINO-6-RIBOSYLAMINOPYRIMIDIN-4(3H)-ONE 5'-MONOPHOSPHATE DEFORMYLASE"/>
    <property type="match status" value="1"/>
</dbReference>
<keyword evidence="7" id="KW-1185">Reference proteome</keyword>
<dbReference type="GO" id="GO:0046872">
    <property type="term" value="F:metal ion binding"/>
    <property type="evidence" value="ECO:0007669"/>
    <property type="project" value="UniProtKB-KW"/>
</dbReference>
<keyword evidence="3 6" id="KW-0378">Hydrolase</keyword>
<gene>
    <name evidence="6" type="ORF">CLV37_11452</name>
</gene>
<dbReference type="InterPro" id="IPR003785">
    <property type="entry name" value="Creatininase/forma_Hydrolase"/>
</dbReference>
<reference evidence="6 7" key="1">
    <citation type="submission" date="2018-03" db="EMBL/GenBank/DDBJ databases">
        <title>Genomic Encyclopedia of Archaeal and Bacterial Type Strains, Phase II (KMG-II): from individual species to whole genera.</title>
        <authorList>
            <person name="Goeker M."/>
        </authorList>
    </citation>
    <scope>NUCLEOTIDE SEQUENCE [LARGE SCALE GENOMIC DNA]</scope>
    <source>
        <strain evidence="6 7">DSM 19711</strain>
    </source>
</reference>
<protein>
    <submittedName>
        <fullName evidence="6">Creatinine amidohydrolase</fullName>
    </submittedName>
</protein>
<comment type="cofactor">
    <cofactor evidence="1">
        <name>Zn(2+)</name>
        <dbReference type="ChEBI" id="CHEBI:29105"/>
    </cofactor>
</comment>
<organism evidence="6 7">
    <name type="scientific">Kineococcus rhizosphaerae</name>
    <dbReference type="NCBI Taxonomy" id="559628"/>
    <lineage>
        <taxon>Bacteria</taxon>
        <taxon>Bacillati</taxon>
        <taxon>Actinomycetota</taxon>
        <taxon>Actinomycetes</taxon>
        <taxon>Kineosporiales</taxon>
        <taxon>Kineosporiaceae</taxon>
        <taxon>Kineococcus</taxon>
    </lineage>
</organism>
<keyword evidence="4" id="KW-0862">Zinc</keyword>
<dbReference type="PANTHER" id="PTHR35005">
    <property type="entry name" value="3-DEHYDRO-SCYLLO-INOSOSE HYDROLASE"/>
    <property type="match status" value="1"/>
</dbReference>
<keyword evidence="2" id="KW-0479">Metal-binding</keyword>
<name>A0A2T0QY98_9ACTN</name>
<comment type="similarity">
    <text evidence="5">Belongs to the creatininase superfamily.</text>
</comment>
<dbReference type="GO" id="GO:0016811">
    <property type="term" value="F:hydrolase activity, acting on carbon-nitrogen (but not peptide) bonds, in linear amides"/>
    <property type="evidence" value="ECO:0007669"/>
    <property type="project" value="TreeGrafter"/>
</dbReference>
<dbReference type="Pfam" id="PF02633">
    <property type="entry name" value="Creatininase"/>
    <property type="match status" value="1"/>
</dbReference>
<dbReference type="EMBL" id="PVZF01000014">
    <property type="protein sequence ID" value="PRY11098.1"/>
    <property type="molecule type" value="Genomic_DNA"/>
</dbReference>
<comment type="caution">
    <text evidence="6">The sequence shown here is derived from an EMBL/GenBank/DDBJ whole genome shotgun (WGS) entry which is preliminary data.</text>
</comment>
<dbReference type="Proteomes" id="UP000238083">
    <property type="component" value="Unassembled WGS sequence"/>
</dbReference>
<evidence type="ECO:0000256" key="1">
    <source>
        <dbReference type="ARBA" id="ARBA00001947"/>
    </source>
</evidence>
<evidence type="ECO:0000256" key="3">
    <source>
        <dbReference type="ARBA" id="ARBA00022801"/>
    </source>
</evidence>
<proteinExistence type="inferred from homology"/>
<dbReference type="InterPro" id="IPR024087">
    <property type="entry name" value="Creatininase-like_sf"/>
</dbReference>
<dbReference type="Gene3D" id="3.40.50.10310">
    <property type="entry name" value="Creatininase"/>
    <property type="match status" value="1"/>
</dbReference>
<accession>A0A2T0QY98</accession>
<dbReference type="GO" id="GO:0009231">
    <property type="term" value="P:riboflavin biosynthetic process"/>
    <property type="evidence" value="ECO:0007669"/>
    <property type="project" value="TreeGrafter"/>
</dbReference>
<dbReference type="AlphaFoldDB" id="A0A2T0QY98"/>